<evidence type="ECO:0000313" key="4">
    <source>
        <dbReference type="WBParaSite" id="DME_0000600601-mRNA-1"/>
    </source>
</evidence>
<proteinExistence type="predicted"/>
<keyword evidence="3" id="KW-1185">Reference proteome</keyword>
<dbReference type="AlphaFoldDB" id="A0A0N4UF17"/>
<dbReference type="Proteomes" id="UP000274756">
    <property type="component" value="Unassembled WGS sequence"/>
</dbReference>
<protein>
    <submittedName>
        <fullName evidence="4">Secreted protein</fullName>
    </submittedName>
</protein>
<evidence type="ECO:0000313" key="1">
    <source>
        <dbReference type="EMBL" id="VDN50972.1"/>
    </source>
</evidence>
<name>A0A0N4UF17_DRAME</name>
<dbReference type="WBParaSite" id="DME_0000600601-mRNA-1">
    <property type="protein sequence ID" value="DME_0000600601-mRNA-1"/>
    <property type="gene ID" value="DME_0000600601"/>
</dbReference>
<evidence type="ECO:0000313" key="2">
    <source>
        <dbReference type="Proteomes" id="UP000038040"/>
    </source>
</evidence>
<reference evidence="1 3" key="2">
    <citation type="submission" date="2018-11" db="EMBL/GenBank/DDBJ databases">
        <authorList>
            <consortium name="Pathogen Informatics"/>
        </authorList>
    </citation>
    <scope>NUCLEOTIDE SEQUENCE [LARGE SCALE GENOMIC DNA]</scope>
</reference>
<dbReference type="EMBL" id="UYYG01000010">
    <property type="protein sequence ID" value="VDN50972.1"/>
    <property type="molecule type" value="Genomic_DNA"/>
</dbReference>
<sequence>MPLKSIGQLVLTQIEICLASSGSTSSARKLTISDIVYPSSVSIVRTFISLEVLKMRIGNTVCDLLLSPAIYSLRDKGTRRFRAAV</sequence>
<reference evidence="4" key="1">
    <citation type="submission" date="2017-02" db="UniProtKB">
        <authorList>
            <consortium name="WormBaseParasite"/>
        </authorList>
    </citation>
    <scope>IDENTIFICATION</scope>
</reference>
<accession>A0A0N4UF17</accession>
<gene>
    <name evidence="1" type="ORF">DME_LOCUS945</name>
</gene>
<evidence type="ECO:0000313" key="3">
    <source>
        <dbReference type="Proteomes" id="UP000274756"/>
    </source>
</evidence>
<dbReference type="Proteomes" id="UP000038040">
    <property type="component" value="Unplaced"/>
</dbReference>
<organism evidence="2 4">
    <name type="scientific">Dracunculus medinensis</name>
    <name type="common">Guinea worm</name>
    <dbReference type="NCBI Taxonomy" id="318479"/>
    <lineage>
        <taxon>Eukaryota</taxon>
        <taxon>Metazoa</taxon>
        <taxon>Ecdysozoa</taxon>
        <taxon>Nematoda</taxon>
        <taxon>Chromadorea</taxon>
        <taxon>Rhabditida</taxon>
        <taxon>Spirurina</taxon>
        <taxon>Dracunculoidea</taxon>
        <taxon>Dracunculidae</taxon>
        <taxon>Dracunculus</taxon>
    </lineage>
</organism>